<feature type="compositionally biased region" description="Basic and acidic residues" evidence="1">
    <location>
        <begin position="373"/>
        <end position="382"/>
    </location>
</feature>
<gene>
    <name evidence="2" type="ORF">PAL_GLEAN10015019</name>
</gene>
<feature type="compositionally biased region" description="Basic and acidic residues" evidence="1">
    <location>
        <begin position="293"/>
        <end position="321"/>
    </location>
</feature>
<protein>
    <submittedName>
        <fullName evidence="2">IQ domain-containing protein C</fullName>
    </submittedName>
</protein>
<evidence type="ECO:0000256" key="1">
    <source>
        <dbReference type="SAM" id="MobiDB-lite"/>
    </source>
</evidence>
<feature type="region of interest" description="Disordered" evidence="1">
    <location>
        <begin position="410"/>
        <end position="437"/>
    </location>
</feature>
<dbReference type="Pfam" id="PF13270">
    <property type="entry name" value="CCDC28"/>
    <property type="match status" value="1"/>
</dbReference>
<feature type="region of interest" description="Disordered" evidence="1">
    <location>
        <begin position="154"/>
        <end position="174"/>
    </location>
</feature>
<organism evidence="2 3">
    <name type="scientific">Pteropus alecto</name>
    <name type="common">Black flying fox</name>
    <dbReference type="NCBI Taxonomy" id="9402"/>
    <lineage>
        <taxon>Eukaryota</taxon>
        <taxon>Metazoa</taxon>
        <taxon>Chordata</taxon>
        <taxon>Craniata</taxon>
        <taxon>Vertebrata</taxon>
        <taxon>Euteleostomi</taxon>
        <taxon>Mammalia</taxon>
        <taxon>Eutheria</taxon>
        <taxon>Laurasiatheria</taxon>
        <taxon>Chiroptera</taxon>
        <taxon>Yinpterochiroptera</taxon>
        <taxon>Pteropodoidea</taxon>
        <taxon>Pteropodidae</taxon>
        <taxon>Pteropodinae</taxon>
        <taxon>Pteropus</taxon>
    </lineage>
</organism>
<sequence>MEDKKKKRSPKPCLTQPAVAPGTLRRVPVPTSHSGSLALGLPHLPSPKQRTKFKRVGKEKCRPVLPGGGGGSAGTPLQHSFLTEVTDVYEMEGGLLNLLNDFHSGRLQAFESQTCSQGSDRGYPGKECSFEQLEHVREMQEKLARLHFSLDVCGEEEEEEEEEDGVTGGLPEEQKKTMADRNLDQLLSNAWVRGFLVRRQFQSLRAEYEAIVREIEGDLGTLQWTEGWIPRPRFLPQKAKSQRTWKAGERVPKPEQELWSCFPRKEPERDIIREERMLKKSGECSANSGSLPCRDDSPWLQDGKNKKPRQEETRDTSRMENPEVAGPGLSHSQTELQELQYHRSHLAMELLWLQQAINSRKEYLILKETLRSPETSQTRDEPSMCPDHGGQACEKAGSQSLLLEDQSYRDRTTGEPDHADDTCWRFKSQPNKSPERQGTIVKTTTRAKYRDSCYRRAGPQLPTPSDNQAIENRLTKEPDCGKQTFGGTCLQLTQLLEDQTPQGLKSRGYSSRKARTQIPVLHEDPNIEDKSPRGPDHKRPDCQRAKPQELGLSEDHVFWDGTLTEHSGLDLWKTKPPKGQTPNDKSSRYRACNEPSHERWKNQRTGPWRSRPPEKLSFTGSDYTGEDYWKDRPWKTGPPG</sequence>
<dbReference type="PANTHER" id="PTHR16049">
    <property type="entry name" value="IQ DOMAIN-CONTAINING PROTEIN C"/>
    <property type="match status" value="1"/>
</dbReference>
<feature type="region of interest" description="Disordered" evidence="1">
    <location>
        <begin position="566"/>
        <end position="640"/>
    </location>
</feature>
<feature type="compositionally biased region" description="Basic residues" evidence="1">
    <location>
        <begin position="1"/>
        <end position="10"/>
    </location>
</feature>
<dbReference type="EMBL" id="KB031148">
    <property type="protein sequence ID" value="ELK02021.1"/>
    <property type="molecule type" value="Genomic_DNA"/>
</dbReference>
<feature type="region of interest" description="Disordered" evidence="1">
    <location>
        <begin position="373"/>
        <end position="393"/>
    </location>
</feature>
<dbReference type="Proteomes" id="UP000010552">
    <property type="component" value="Unassembled WGS sequence"/>
</dbReference>
<dbReference type="FunCoup" id="L5JU62">
    <property type="interactions" value="1081"/>
</dbReference>
<dbReference type="eggNOG" id="ENOG502S8YC">
    <property type="taxonomic scope" value="Eukaryota"/>
</dbReference>
<dbReference type="InParanoid" id="L5JU62"/>
<dbReference type="AlphaFoldDB" id="L5JU62"/>
<reference evidence="3" key="1">
    <citation type="journal article" date="2013" name="Science">
        <title>Comparative analysis of bat genomes provides insight into the evolution of flight and immunity.</title>
        <authorList>
            <person name="Zhang G."/>
            <person name="Cowled C."/>
            <person name="Shi Z."/>
            <person name="Huang Z."/>
            <person name="Bishop-Lilly K.A."/>
            <person name="Fang X."/>
            <person name="Wynne J.W."/>
            <person name="Xiong Z."/>
            <person name="Baker M.L."/>
            <person name="Zhao W."/>
            <person name="Tachedjian M."/>
            <person name="Zhu Y."/>
            <person name="Zhou P."/>
            <person name="Jiang X."/>
            <person name="Ng J."/>
            <person name="Yang L."/>
            <person name="Wu L."/>
            <person name="Xiao J."/>
            <person name="Feng Y."/>
            <person name="Chen Y."/>
            <person name="Sun X."/>
            <person name="Zhang Y."/>
            <person name="Marsh G.A."/>
            <person name="Crameri G."/>
            <person name="Broder C.C."/>
            <person name="Frey K.G."/>
            <person name="Wang L.F."/>
            <person name="Wang J."/>
        </authorList>
    </citation>
    <scope>NUCLEOTIDE SEQUENCE [LARGE SCALE GENOMIC DNA]</scope>
</reference>
<evidence type="ECO:0000313" key="3">
    <source>
        <dbReference type="Proteomes" id="UP000010552"/>
    </source>
</evidence>
<dbReference type="PANTHER" id="PTHR16049:SF8">
    <property type="entry name" value="IQ DOMAIN-CONTAINING PROTEIN C"/>
    <property type="match status" value="1"/>
</dbReference>
<name>L5JU62_PTEAL</name>
<keyword evidence="3" id="KW-1185">Reference proteome</keyword>
<dbReference type="InterPro" id="IPR042506">
    <property type="entry name" value="IQCC"/>
</dbReference>
<feature type="region of interest" description="Disordered" evidence="1">
    <location>
        <begin position="283"/>
        <end position="330"/>
    </location>
</feature>
<proteinExistence type="predicted"/>
<dbReference type="STRING" id="9402.L5JU62"/>
<feature type="region of interest" description="Disordered" evidence="1">
    <location>
        <begin position="521"/>
        <end position="553"/>
    </location>
</feature>
<feature type="region of interest" description="Disordered" evidence="1">
    <location>
        <begin position="1"/>
        <end position="76"/>
    </location>
</feature>
<evidence type="ECO:0000313" key="2">
    <source>
        <dbReference type="EMBL" id="ELK02021.1"/>
    </source>
</evidence>
<dbReference type="InterPro" id="IPR025271">
    <property type="entry name" value="CCDC28"/>
</dbReference>
<feature type="compositionally biased region" description="Basic and acidic residues" evidence="1">
    <location>
        <begin position="410"/>
        <end position="424"/>
    </location>
</feature>
<feature type="compositionally biased region" description="Acidic residues" evidence="1">
    <location>
        <begin position="154"/>
        <end position="165"/>
    </location>
</feature>
<accession>L5JU62</accession>